<dbReference type="RefSeq" id="WP_188790311.1">
    <property type="nucleotide sequence ID" value="NZ_BMJV01000004.1"/>
</dbReference>
<proteinExistence type="predicted"/>
<reference evidence="2" key="1">
    <citation type="journal article" date="2014" name="Int. J. Syst. Evol. Microbiol.">
        <title>Complete genome sequence of Corynebacterium casei LMG S-19264T (=DSM 44701T), isolated from a smear-ripened cheese.</title>
        <authorList>
            <consortium name="US DOE Joint Genome Institute (JGI-PGF)"/>
            <person name="Walter F."/>
            <person name="Albersmeier A."/>
            <person name="Kalinowski J."/>
            <person name="Ruckert C."/>
        </authorList>
    </citation>
    <scope>NUCLEOTIDE SEQUENCE</scope>
    <source>
        <strain evidence="2">CGMCC 1.15762</strain>
    </source>
</reference>
<dbReference type="Proteomes" id="UP000617145">
    <property type="component" value="Unassembled WGS sequence"/>
</dbReference>
<evidence type="ECO:0000256" key="1">
    <source>
        <dbReference type="SAM" id="MobiDB-lite"/>
    </source>
</evidence>
<protein>
    <recommendedName>
        <fullName evidence="4">Antifreeze protein</fullName>
    </recommendedName>
</protein>
<feature type="region of interest" description="Disordered" evidence="1">
    <location>
        <begin position="88"/>
        <end position="108"/>
    </location>
</feature>
<evidence type="ECO:0000313" key="2">
    <source>
        <dbReference type="EMBL" id="GGG73577.1"/>
    </source>
</evidence>
<evidence type="ECO:0000313" key="3">
    <source>
        <dbReference type="Proteomes" id="UP000617145"/>
    </source>
</evidence>
<evidence type="ECO:0008006" key="4">
    <source>
        <dbReference type="Google" id="ProtNLM"/>
    </source>
</evidence>
<accession>A0A8J3EG30</accession>
<gene>
    <name evidence="2" type="ORF">GCM10011415_22370</name>
</gene>
<organism evidence="2 3">
    <name type="scientific">Salipiger pallidus</name>
    <dbReference type="NCBI Taxonomy" id="1775170"/>
    <lineage>
        <taxon>Bacteria</taxon>
        <taxon>Pseudomonadati</taxon>
        <taxon>Pseudomonadota</taxon>
        <taxon>Alphaproteobacteria</taxon>
        <taxon>Rhodobacterales</taxon>
        <taxon>Roseobacteraceae</taxon>
        <taxon>Salipiger</taxon>
    </lineage>
</organism>
<keyword evidence="3" id="KW-1185">Reference proteome</keyword>
<feature type="compositionally biased region" description="Basic residues" evidence="1">
    <location>
        <begin position="90"/>
        <end position="99"/>
    </location>
</feature>
<sequence length="108" mass="12105">MFDDILSWQRSAIRMGSLMVESQSVVAMRLMGFGGVWSVPPSEGYRMIAEKSPAMLKSWWGMQQAISRGANPERVLAAWTGPLEREARSNRKRLARRGPKLTPGLEAE</sequence>
<dbReference type="EMBL" id="BMJV01000004">
    <property type="protein sequence ID" value="GGG73577.1"/>
    <property type="molecule type" value="Genomic_DNA"/>
</dbReference>
<name>A0A8J3EG30_9RHOB</name>
<reference evidence="2" key="2">
    <citation type="submission" date="2020-09" db="EMBL/GenBank/DDBJ databases">
        <authorList>
            <person name="Sun Q."/>
            <person name="Zhou Y."/>
        </authorList>
    </citation>
    <scope>NUCLEOTIDE SEQUENCE</scope>
    <source>
        <strain evidence="2">CGMCC 1.15762</strain>
    </source>
</reference>
<dbReference type="AlphaFoldDB" id="A0A8J3EG30"/>
<comment type="caution">
    <text evidence="2">The sequence shown here is derived from an EMBL/GenBank/DDBJ whole genome shotgun (WGS) entry which is preliminary data.</text>
</comment>